<dbReference type="AlphaFoldDB" id="A0A1H4DJ95"/>
<dbReference type="InterPro" id="IPR047670">
    <property type="entry name" value="YfjT-like"/>
</dbReference>
<keyword evidence="1" id="KW-0175">Coiled coil</keyword>
<dbReference type="EMBL" id="FNQR01000007">
    <property type="protein sequence ID" value="SEA72559.1"/>
    <property type="molecule type" value="Genomic_DNA"/>
</dbReference>
<keyword evidence="3" id="KW-1185">Reference proteome</keyword>
<proteinExistence type="predicted"/>
<dbReference type="RefSeq" id="WP_093044926.1">
    <property type="nucleotide sequence ID" value="NZ_FNQR01000007.1"/>
</dbReference>
<reference evidence="2 3" key="1">
    <citation type="submission" date="2016-10" db="EMBL/GenBank/DDBJ databases">
        <authorList>
            <person name="de Groot N.N."/>
        </authorList>
    </citation>
    <scope>NUCLEOTIDE SEQUENCE [LARGE SCALE GENOMIC DNA]</scope>
    <source>
        <strain evidence="2 3">CCM7597</strain>
    </source>
</reference>
<name>A0A1H4DJ95_9BACI</name>
<dbReference type="Proteomes" id="UP000198584">
    <property type="component" value="Unassembled WGS sequence"/>
</dbReference>
<gene>
    <name evidence="2" type="ORF">SAMN05421743_107149</name>
</gene>
<evidence type="ECO:0000313" key="2">
    <source>
        <dbReference type="EMBL" id="SEA72559.1"/>
    </source>
</evidence>
<sequence>MGKASKEPIEQFRYIKKRIHMLNQVVESMEEEEVDINDLQHLTEMITQLQIKLARFKKDWESYK</sequence>
<evidence type="ECO:0000313" key="3">
    <source>
        <dbReference type="Proteomes" id="UP000198584"/>
    </source>
</evidence>
<accession>A0A1H4DJ95</accession>
<dbReference type="NCBIfam" id="NF040878">
    <property type="entry name" value="SE1561_fam"/>
    <property type="match status" value="1"/>
</dbReference>
<feature type="coiled-coil region" evidence="1">
    <location>
        <begin position="22"/>
        <end position="59"/>
    </location>
</feature>
<organism evidence="2 3">
    <name type="scientific">Thalassobacillus cyri</name>
    <dbReference type="NCBI Taxonomy" id="571932"/>
    <lineage>
        <taxon>Bacteria</taxon>
        <taxon>Bacillati</taxon>
        <taxon>Bacillota</taxon>
        <taxon>Bacilli</taxon>
        <taxon>Bacillales</taxon>
        <taxon>Bacillaceae</taxon>
        <taxon>Thalassobacillus</taxon>
    </lineage>
</organism>
<dbReference type="OrthoDB" id="2990422at2"/>
<evidence type="ECO:0000256" key="1">
    <source>
        <dbReference type="SAM" id="Coils"/>
    </source>
</evidence>
<protein>
    <submittedName>
        <fullName evidence="2">Uncharacterized protein</fullName>
    </submittedName>
</protein>